<gene>
    <name evidence="6" type="ORF">HLB23_31210</name>
</gene>
<keyword evidence="1 4" id="KW-0378">Hydrolase</keyword>
<dbReference type="AlphaFoldDB" id="A0A849CFE0"/>
<evidence type="ECO:0000313" key="6">
    <source>
        <dbReference type="EMBL" id="NNH74269.1"/>
    </source>
</evidence>
<dbReference type="PROSITE" id="PS51635">
    <property type="entry name" value="PNPLA"/>
    <property type="match status" value="1"/>
</dbReference>
<evidence type="ECO:0000259" key="5">
    <source>
        <dbReference type="PROSITE" id="PS51635"/>
    </source>
</evidence>
<evidence type="ECO:0000256" key="2">
    <source>
        <dbReference type="ARBA" id="ARBA00022963"/>
    </source>
</evidence>
<dbReference type="GO" id="GO:0016787">
    <property type="term" value="F:hydrolase activity"/>
    <property type="evidence" value="ECO:0007669"/>
    <property type="project" value="UniProtKB-UniRule"/>
</dbReference>
<keyword evidence="7" id="KW-1185">Reference proteome</keyword>
<sequence>MSDAMSPNGSRIALVLGGGGPVGISWLTGVAVGLREAGIDLALADRFVGTSAGAIVGTVLAAGGDPMSLLAEPPADAAPIEADPAKLAEIFSVMFTPGVDAMDARRRIGELALAAEAGDPAVHIARIGTMVGIAEWPERELVLTAVDARTGELRAWERGGAATLEQALASTTCVPGVFPPIPIAGNDYIDGGVRSSINADLALPADIVVIVEPLAHIFPRTPADRELGSAREISIIPDTAAIAAFGNDLFGRAALHPAFEAGVRQAADAAPLLKDVWPTR</sequence>
<dbReference type="SUPFAM" id="SSF52151">
    <property type="entry name" value="FabD/lysophospholipase-like"/>
    <property type="match status" value="1"/>
</dbReference>
<evidence type="ECO:0000313" key="7">
    <source>
        <dbReference type="Proteomes" id="UP000586827"/>
    </source>
</evidence>
<dbReference type="Pfam" id="PF01734">
    <property type="entry name" value="Patatin"/>
    <property type="match status" value="1"/>
</dbReference>
<evidence type="ECO:0000256" key="4">
    <source>
        <dbReference type="PROSITE-ProRule" id="PRU01161"/>
    </source>
</evidence>
<keyword evidence="2 4" id="KW-0442">Lipid degradation</keyword>
<name>A0A849CFE0_9NOCA</name>
<feature type="domain" description="PNPLA" evidence="5">
    <location>
        <begin position="14"/>
        <end position="203"/>
    </location>
</feature>
<evidence type="ECO:0000256" key="3">
    <source>
        <dbReference type="ARBA" id="ARBA00023098"/>
    </source>
</evidence>
<dbReference type="Gene3D" id="3.40.1090.10">
    <property type="entry name" value="Cytosolic phospholipase A2 catalytic domain"/>
    <property type="match status" value="2"/>
</dbReference>
<organism evidence="6 7">
    <name type="scientific">Nocardia uniformis</name>
    <dbReference type="NCBI Taxonomy" id="53432"/>
    <lineage>
        <taxon>Bacteria</taxon>
        <taxon>Bacillati</taxon>
        <taxon>Actinomycetota</taxon>
        <taxon>Actinomycetes</taxon>
        <taxon>Mycobacteriales</taxon>
        <taxon>Nocardiaceae</taxon>
        <taxon>Nocardia</taxon>
    </lineage>
</organism>
<dbReference type="Proteomes" id="UP000586827">
    <property type="component" value="Unassembled WGS sequence"/>
</dbReference>
<accession>A0A849CFE0</accession>
<proteinExistence type="predicted"/>
<protein>
    <submittedName>
        <fullName evidence="6">Patatin-like phospholipase family protein</fullName>
    </submittedName>
</protein>
<evidence type="ECO:0000256" key="1">
    <source>
        <dbReference type="ARBA" id="ARBA00022801"/>
    </source>
</evidence>
<dbReference type="EMBL" id="JABELX010000013">
    <property type="protein sequence ID" value="NNH74269.1"/>
    <property type="molecule type" value="Genomic_DNA"/>
</dbReference>
<dbReference type="PANTHER" id="PTHR14226">
    <property type="entry name" value="NEUROPATHY TARGET ESTERASE/SWISS CHEESE D.MELANOGASTER"/>
    <property type="match status" value="1"/>
</dbReference>
<dbReference type="InterPro" id="IPR050301">
    <property type="entry name" value="NTE"/>
</dbReference>
<keyword evidence="3 4" id="KW-0443">Lipid metabolism</keyword>
<feature type="short sequence motif" description="GXGXXG" evidence="4">
    <location>
        <begin position="18"/>
        <end position="23"/>
    </location>
</feature>
<feature type="short sequence motif" description="DGA/G" evidence="4">
    <location>
        <begin position="190"/>
        <end position="192"/>
    </location>
</feature>
<dbReference type="PANTHER" id="PTHR14226:SF57">
    <property type="entry name" value="BLR7027 PROTEIN"/>
    <property type="match status" value="1"/>
</dbReference>
<feature type="active site" description="Nucleophile" evidence="4">
    <location>
        <position position="51"/>
    </location>
</feature>
<dbReference type="RefSeq" id="WP_067523669.1">
    <property type="nucleotide sequence ID" value="NZ_JABELX010000013.1"/>
</dbReference>
<dbReference type="GO" id="GO:0016042">
    <property type="term" value="P:lipid catabolic process"/>
    <property type="evidence" value="ECO:0007669"/>
    <property type="project" value="UniProtKB-UniRule"/>
</dbReference>
<feature type="active site" description="Proton acceptor" evidence="4">
    <location>
        <position position="190"/>
    </location>
</feature>
<dbReference type="InterPro" id="IPR016035">
    <property type="entry name" value="Acyl_Trfase/lysoPLipase"/>
</dbReference>
<feature type="short sequence motif" description="GXSXG" evidence="4">
    <location>
        <begin position="49"/>
        <end position="53"/>
    </location>
</feature>
<reference evidence="6 7" key="1">
    <citation type="submission" date="2020-05" db="EMBL/GenBank/DDBJ databases">
        <title>MicrobeNet Type strains.</title>
        <authorList>
            <person name="Nicholson A.C."/>
        </authorList>
    </citation>
    <scope>NUCLEOTIDE SEQUENCE [LARGE SCALE GENOMIC DNA]</scope>
    <source>
        <strain evidence="6 7">JCM 3224</strain>
    </source>
</reference>
<comment type="caution">
    <text evidence="6">The sequence shown here is derived from an EMBL/GenBank/DDBJ whole genome shotgun (WGS) entry which is preliminary data.</text>
</comment>
<dbReference type="InterPro" id="IPR002641">
    <property type="entry name" value="PNPLA_dom"/>
</dbReference>